<feature type="domain" description="RING-type" evidence="15">
    <location>
        <begin position="140"/>
        <end position="345"/>
    </location>
</feature>
<evidence type="ECO:0000256" key="2">
    <source>
        <dbReference type="ARBA" id="ARBA00001947"/>
    </source>
</evidence>
<dbReference type="InterPro" id="IPR044066">
    <property type="entry name" value="TRIAD_supradom"/>
</dbReference>
<keyword evidence="13" id="KW-0472">Membrane</keyword>
<evidence type="ECO:0000256" key="12">
    <source>
        <dbReference type="PROSITE-ProRule" id="PRU00175"/>
    </source>
</evidence>
<comment type="similarity">
    <text evidence="4">Belongs to the RBR family. Ariadne subfamily.</text>
</comment>
<evidence type="ECO:0000259" key="15">
    <source>
        <dbReference type="PROSITE" id="PS51873"/>
    </source>
</evidence>
<gene>
    <name evidence="16" type="ORF">OLC1_LOCUS22443</name>
</gene>
<dbReference type="Gene3D" id="1.20.120.1750">
    <property type="match status" value="1"/>
</dbReference>
<evidence type="ECO:0000259" key="14">
    <source>
        <dbReference type="PROSITE" id="PS50089"/>
    </source>
</evidence>
<dbReference type="AlphaFoldDB" id="A0AAV1E8N5"/>
<evidence type="ECO:0000256" key="10">
    <source>
        <dbReference type="ARBA" id="ARBA00022786"/>
    </source>
</evidence>
<evidence type="ECO:0000256" key="4">
    <source>
        <dbReference type="ARBA" id="ARBA00005884"/>
    </source>
</evidence>
<dbReference type="GO" id="GO:0008270">
    <property type="term" value="F:zinc ion binding"/>
    <property type="evidence" value="ECO:0007669"/>
    <property type="project" value="UniProtKB-KW"/>
</dbReference>
<dbReference type="InterPro" id="IPR001841">
    <property type="entry name" value="Znf_RING"/>
</dbReference>
<dbReference type="InterPro" id="IPR002867">
    <property type="entry name" value="IBR_dom"/>
</dbReference>
<keyword evidence="11" id="KW-0862">Zinc</keyword>
<dbReference type="PROSITE" id="PS51873">
    <property type="entry name" value="TRIAD"/>
    <property type="match status" value="1"/>
</dbReference>
<dbReference type="PROSITE" id="PS00518">
    <property type="entry name" value="ZF_RING_1"/>
    <property type="match status" value="1"/>
</dbReference>
<comment type="function">
    <text evidence="3">Might act as an E3 ubiquitin-protein ligase, or as part of E3 complex, which accepts ubiquitin from specific E2 ubiquitin-conjugating enzymes and then transfers it to substrates.</text>
</comment>
<accession>A0AAV1E8N5</accession>
<dbReference type="FunFam" id="3.30.40.10:FF:000230">
    <property type="entry name" value="RBR-type E3 ubiquitin transferase"/>
    <property type="match status" value="1"/>
</dbReference>
<dbReference type="GO" id="GO:0061630">
    <property type="term" value="F:ubiquitin protein ligase activity"/>
    <property type="evidence" value="ECO:0007669"/>
    <property type="project" value="UniProtKB-EC"/>
</dbReference>
<dbReference type="Proteomes" id="UP001161247">
    <property type="component" value="Chromosome 8"/>
</dbReference>
<comment type="catalytic activity">
    <reaction evidence="1">
        <text>[E2 ubiquitin-conjugating enzyme]-S-ubiquitinyl-L-cysteine + [acceptor protein]-L-lysine = [E2 ubiquitin-conjugating enzyme]-L-cysteine + [acceptor protein]-N(6)-ubiquitinyl-L-lysine.</text>
        <dbReference type="EC" id="2.3.2.31"/>
    </reaction>
</comment>
<evidence type="ECO:0000256" key="11">
    <source>
        <dbReference type="ARBA" id="ARBA00022833"/>
    </source>
</evidence>
<keyword evidence="17" id="KW-1185">Reference proteome</keyword>
<evidence type="ECO:0000313" key="17">
    <source>
        <dbReference type="Proteomes" id="UP001161247"/>
    </source>
</evidence>
<organism evidence="16 17">
    <name type="scientific">Oldenlandia corymbosa var. corymbosa</name>
    <dbReference type="NCBI Taxonomy" id="529605"/>
    <lineage>
        <taxon>Eukaryota</taxon>
        <taxon>Viridiplantae</taxon>
        <taxon>Streptophyta</taxon>
        <taxon>Embryophyta</taxon>
        <taxon>Tracheophyta</taxon>
        <taxon>Spermatophyta</taxon>
        <taxon>Magnoliopsida</taxon>
        <taxon>eudicotyledons</taxon>
        <taxon>Gunneridae</taxon>
        <taxon>Pentapetalae</taxon>
        <taxon>asterids</taxon>
        <taxon>lamiids</taxon>
        <taxon>Gentianales</taxon>
        <taxon>Rubiaceae</taxon>
        <taxon>Rubioideae</taxon>
        <taxon>Spermacoceae</taxon>
        <taxon>Hedyotis-Oldenlandia complex</taxon>
        <taxon>Oldenlandia</taxon>
    </lineage>
</organism>
<evidence type="ECO:0000256" key="9">
    <source>
        <dbReference type="ARBA" id="ARBA00022771"/>
    </source>
</evidence>
<keyword evidence="13" id="KW-0812">Transmembrane</keyword>
<evidence type="ECO:0000256" key="1">
    <source>
        <dbReference type="ARBA" id="ARBA00001798"/>
    </source>
</evidence>
<protein>
    <recommendedName>
        <fullName evidence="5">RBR-type E3 ubiquitin transferase</fullName>
        <ecNumber evidence="5">2.3.2.31</ecNumber>
    </recommendedName>
</protein>
<dbReference type="InterPro" id="IPR031127">
    <property type="entry name" value="E3_UB_ligase_RBR"/>
</dbReference>
<keyword evidence="6" id="KW-0808">Transferase</keyword>
<dbReference type="Pfam" id="PF01485">
    <property type="entry name" value="IBR"/>
    <property type="match status" value="1"/>
</dbReference>
<dbReference type="EMBL" id="OX459125">
    <property type="protein sequence ID" value="CAI9116055.1"/>
    <property type="molecule type" value="Genomic_DNA"/>
</dbReference>
<dbReference type="SMART" id="SM00647">
    <property type="entry name" value="IBR"/>
    <property type="match status" value="2"/>
</dbReference>
<feature type="domain" description="RING-type" evidence="14">
    <location>
        <begin position="144"/>
        <end position="189"/>
    </location>
</feature>
<dbReference type="EC" id="2.3.2.31" evidence="5"/>
<dbReference type="GO" id="GO:0016567">
    <property type="term" value="P:protein ubiquitination"/>
    <property type="evidence" value="ECO:0007669"/>
    <property type="project" value="InterPro"/>
</dbReference>
<dbReference type="PANTHER" id="PTHR11685">
    <property type="entry name" value="RBR FAMILY RING FINGER AND IBR DOMAIN-CONTAINING"/>
    <property type="match status" value="1"/>
</dbReference>
<evidence type="ECO:0000256" key="3">
    <source>
        <dbReference type="ARBA" id="ARBA00003976"/>
    </source>
</evidence>
<dbReference type="SUPFAM" id="SSF57850">
    <property type="entry name" value="RING/U-box"/>
    <property type="match status" value="3"/>
</dbReference>
<keyword evidence="7" id="KW-0479">Metal-binding</keyword>
<dbReference type="CDD" id="cd22584">
    <property type="entry name" value="Rcat_RBR_unk"/>
    <property type="match status" value="1"/>
</dbReference>
<keyword evidence="8" id="KW-0677">Repeat</keyword>
<evidence type="ECO:0000256" key="8">
    <source>
        <dbReference type="ARBA" id="ARBA00022737"/>
    </source>
</evidence>
<sequence>MDPASVYSVNVTDFRSNSGMSIELLMKISMWLMPLGVFLLAAATGPIWILCVKKKFEKKMMMTTSPINKVSDAKFRSWEAIEPNYTDDYQYSLELQIQEVMLASLSSQVTSTASSSTQARTTFNADKGKVKIEDDVTSPLQISCEICMDDKEVWEMFENDCCRHSFCNECISQHIAAKIQDNSDTICCPGADCRAALDSSTCRFIIPTDVLAKWDEFLCRSLIPNSQKLYCPFRDCSAMLVDDSGDVIRETMCPFCHRSFCAVCRVPWHVEFTCKEFQKLNDKKGGKDEKMLKFLAKKKSWQKCPSCKIHVERTEGCLHMTCRCKYEFCYRCGSKWSSSHRCKKS</sequence>
<dbReference type="InterPro" id="IPR013083">
    <property type="entry name" value="Znf_RING/FYVE/PHD"/>
</dbReference>
<evidence type="ECO:0000256" key="5">
    <source>
        <dbReference type="ARBA" id="ARBA00012251"/>
    </source>
</evidence>
<proteinExistence type="inferred from homology"/>
<dbReference type="Gene3D" id="3.30.40.10">
    <property type="entry name" value="Zinc/RING finger domain, C3HC4 (zinc finger)"/>
    <property type="match status" value="1"/>
</dbReference>
<evidence type="ECO:0000313" key="16">
    <source>
        <dbReference type="EMBL" id="CAI9116055.1"/>
    </source>
</evidence>
<dbReference type="InterPro" id="IPR017907">
    <property type="entry name" value="Znf_RING_CS"/>
</dbReference>
<dbReference type="CDD" id="cd22582">
    <property type="entry name" value="BRcat_RBR_unk"/>
    <property type="match status" value="1"/>
</dbReference>
<feature type="transmembrane region" description="Helical" evidence="13">
    <location>
        <begin position="28"/>
        <end position="52"/>
    </location>
</feature>
<evidence type="ECO:0000256" key="13">
    <source>
        <dbReference type="SAM" id="Phobius"/>
    </source>
</evidence>
<comment type="cofactor">
    <cofactor evidence="2">
        <name>Zn(2+)</name>
        <dbReference type="ChEBI" id="CHEBI:29105"/>
    </cofactor>
</comment>
<keyword evidence="13" id="KW-1133">Transmembrane helix</keyword>
<name>A0AAV1E8N5_OLDCO</name>
<keyword evidence="10" id="KW-0833">Ubl conjugation pathway</keyword>
<reference evidence="16" key="1">
    <citation type="submission" date="2023-03" db="EMBL/GenBank/DDBJ databases">
        <authorList>
            <person name="Julca I."/>
        </authorList>
    </citation>
    <scope>NUCLEOTIDE SEQUENCE</scope>
</reference>
<evidence type="ECO:0000256" key="6">
    <source>
        <dbReference type="ARBA" id="ARBA00022679"/>
    </source>
</evidence>
<evidence type="ECO:0000256" key="7">
    <source>
        <dbReference type="ARBA" id="ARBA00022723"/>
    </source>
</evidence>
<dbReference type="Pfam" id="PF22191">
    <property type="entry name" value="IBR_1"/>
    <property type="match status" value="1"/>
</dbReference>
<keyword evidence="9 12" id="KW-0863">Zinc-finger</keyword>
<dbReference type="PROSITE" id="PS50089">
    <property type="entry name" value="ZF_RING_2"/>
    <property type="match status" value="1"/>
</dbReference>